<dbReference type="Gene3D" id="3.90.550.10">
    <property type="entry name" value="Spore Coat Polysaccharide Biosynthesis Protein SpsA, Chain A"/>
    <property type="match status" value="1"/>
</dbReference>
<dbReference type="AlphaFoldDB" id="A0A9X4QXC4"/>
<dbReference type="EMBL" id="JAPDIA010000009">
    <property type="protein sequence ID" value="MDG0814690.1"/>
    <property type="molecule type" value="Genomic_DNA"/>
</dbReference>
<comment type="caution">
    <text evidence="2">The sequence shown here is derived from an EMBL/GenBank/DDBJ whole genome shotgun (WGS) entry which is preliminary data.</text>
</comment>
<name>A0A9X4QXC4_9BACL</name>
<dbReference type="CDD" id="cd00761">
    <property type="entry name" value="Glyco_tranf_GTA_type"/>
    <property type="match status" value="1"/>
</dbReference>
<evidence type="ECO:0000313" key="3">
    <source>
        <dbReference type="Proteomes" id="UP001153404"/>
    </source>
</evidence>
<dbReference type="Pfam" id="PF00535">
    <property type="entry name" value="Glycos_transf_2"/>
    <property type="match status" value="1"/>
</dbReference>
<proteinExistence type="predicted"/>
<feature type="domain" description="Glycosyltransferase 2-like" evidence="1">
    <location>
        <begin position="3"/>
        <end position="54"/>
    </location>
</feature>
<dbReference type="Proteomes" id="UP001153404">
    <property type="component" value="Unassembled WGS sequence"/>
</dbReference>
<dbReference type="InterPro" id="IPR001173">
    <property type="entry name" value="Glyco_trans_2-like"/>
</dbReference>
<sequence>MTAVIPFYNDKYIGEAVESVLAQRIEGLEVIVVDDGSTREAWRLQRFRDRIHVLGKANGGDGERAEPRLSHGARRIRRLAQLGRPMAAGQARAPA</sequence>
<reference evidence="2" key="1">
    <citation type="submission" date="2022-10" db="EMBL/GenBank/DDBJ databases">
        <title>Comparative genomic analysis of Cohnella hashimotonis sp. nov., isolated from the International Space Station.</title>
        <authorList>
            <person name="Simpson A."/>
            <person name="Venkateswaran K."/>
        </authorList>
    </citation>
    <scope>NUCLEOTIDE SEQUENCE</scope>
    <source>
        <strain evidence="2">DSM 28161</strain>
    </source>
</reference>
<evidence type="ECO:0000259" key="1">
    <source>
        <dbReference type="Pfam" id="PF00535"/>
    </source>
</evidence>
<accession>A0A9X4QXC4</accession>
<evidence type="ECO:0000313" key="2">
    <source>
        <dbReference type="EMBL" id="MDG0814690.1"/>
    </source>
</evidence>
<organism evidence="2 3">
    <name type="scientific">Cohnella rhizosphaerae</name>
    <dbReference type="NCBI Taxonomy" id="1457232"/>
    <lineage>
        <taxon>Bacteria</taxon>
        <taxon>Bacillati</taxon>
        <taxon>Bacillota</taxon>
        <taxon>Bacilli</taxon>
        <taxon>Bacillales</taxon>
        <taxon>Paenibacillaceae</taxon>
        <taxon>Cohnella</taxon>
    </lineage>
</organism>
<keyword evidence="3" id="KW-1185">Reference proteome</keyword>
<protein>
    <submittedName>
        <fullName evidence="2">Glycosyltransferase family 2 protein</fullName>
    </submittedName>
</protein>
<gene>
    <name evidence="2" type="ORF">OMP40_39435</name>
</gene>
<dbReference type="InterPro" id="IPR029044">
    <property type="entry name" value="Nucleotide-diphossugar_trans"/>
</dbReference>
<dbReference type="SUPFAM" id="SSF53448">
    <property type="entry name" value="Nucleotide-diphospho-sugar transferases"/>
    <property type="match status" value="1"/>
</dbReference>